<dbReference type="GO" id="GO:0005876">
    <property type="term" value="C:spindle microtubule"/>
    <property type="evidence" value="ECO:0007669"/>
    <property type="project" value="TreeGrafter"/>
</dbReference>
<feature type="region of interest" description="Disordered" evidence="12">
    <location>
        <begin position="1018"/>
        <end position="1040"/>
    </location>
</feature>
<name>A0A4Y1RV29_PRUDU</name>
<keyword evidence="14" id="KW-0378">Hydrolase</keyword>
<evidence type="ECO:0000256" key="5">
    <source>
        <dbReference type="ARBA" id="ARBA00022840"/>
    </source>
</evidence>
<sequence>ERLSKFQISLSSRSLSISDQKRERTISHFTFSPQRYREKERERESVCEREAQRNIWGSGSSTSENIIGSCGSPSPSRHRIRMSGRHDKEKGVNVQVLLRCRPFSDDELRSNAPQVITCNEYMREVAVSQNIAGKHIDRVFTFDKVFGPNAQQRDLYEQAVIPIVNEVLEGFNCTIFAYGQTGTGKTYTMEGECKRAKSGPKGELPPEAGVIPRAVQQIFDTLEGQNAEYSVKVTFLELYNEEITDLLAPEELSRVSLEEKQKKQLPLMEDGKGGVLVRGLEEEIVTSASEIFTLLERGSSKRRTAETLLNKQSSRSHSLFSITIHIKESTPEGEELIKCGKLNLVDLAGSENISRSGAREGRAREAGEINKSLLTLGRVINALVEHLGHIPYRDSKLTRLLRDSLGGRTKTCIIATVSPAVHCLEETLSTLDYAHRAKNIRNKPEVNQKMMKSTLIKDLYGEIERLKAEVYAAREKNGVYIPKERYYQEESERKSMADQIEHMGVMLETHQKQFEELQEKYNVQVRQCHDLSGKLDSTEKTLNHTTKLLSTADEELMKCQYALKERDFIISEQKKAESALAHQACMLQSDLEKALHDNASLFLKIGREDKLSADNRLVVNNYQADLAQQIGSLCQMVATSMSRQNEHLQCVENLCHSFLSAHVKAIMDMKHKLTSSRTLYLSHIEAVQNVVRLHKASSNAALEEISSLASSNANSVEEFLASDAGEAASIFEDLQSGLSTQQGEMVAFAKELKQRFHSSIKQTKDISEYSQGFLHKLLEESKRLEDHVAQTSDIKMNSIAEFQKAYEEQSKSDAEKLIADISSLVSIHICRQKEMVDSKLVGFRESAIADKSFMDGHVSSMEGIATDAKRKWMEFSMQAENDAKDGADYSAAKHCRMEVLLQKSVSTVDSALEHWKMTQESVNDMGNKHVSAMVSLIRNASDCNEQHDVEINSVRAAVEQDVAKNTEDVIQHERESISEILENIKAHSNTLETFWEDHSGQAASIEERARDTFQNQYADYEPSGSTPEKTEPEVPSKGTIESLRAMPMEALVEEFRENHSYESFDVKELKPSLIPRSPLTQLN</sequence>
<feature type="coiled-coil region" evidence="11">
    <location>
        <begin position="500"/>
        <end position="527"/>
    </location>
</feature>
<keyword evidence="2" id="KW-0963">Cytoplasm</keyword>
<dbReference type="AlphaFoldDB" id="A0A4Y1RV29"/>
<feature type="non-terminal residue" evidence="14">
    <location>
        <position position="1"/>
    </location>
</feature>
<accession>A0A4Y1RV29</accession>
<evidence type="ECO:0000256" key="11">
    <source>
        <dbReference type="SAM" id="Coils"/>
    </source>
</evidence>
<protein>
    <submittedName>
        <fullName evidence="14">P-loop containing nucleoside triphosphate hydrolases superfamily protein</fullName>
    </submittedName>
</protein>
<feature type="domain" description="Kinesin motor" evidence="13">
    <location>
        <begin position="93"/>
        <end position="440"/>
    </location>
</feature>
<dbReference type="InterPro" id="IPR019821">
    <property type="entry name" value="Kinesin_motor_CS"/>
</dbReference>
<feature type="region of interest" description="Disordered" evidence="12">
    <location>
        <begin position="61"/>
        <end position="80"/>
    </location>
</feature>
<feature type="compositionally biased region" description="Polar residues" evidence="12">
    <location>
        <begin position="61"/>
        <end position="75"/>
    </location>
</feature>
<evidence type="ECO:0000256" key="3">
    <source>
        <dbReference type="ARBA" id="ARBA00022701"/>
    </source>
</evidence>
<dbReference type="GO" id="GO:0090307">
    <property type="term" value="P:mitotic spindle assembly"/>
    <property type="evidence" value="ECO:0007669"/>
    <property type="project" value="TreeGrafter"/>
</dbReference>
<evidence type="ECO:0000313" key="14">
    <source>
        <dbReference type="EMBL" id="BBH07617.1"/>
    </source>
</evidence>
<dbReference type="PANTHER" id="PTHR47970:SF12">
    <property type="entry name" value="KINESIN FAMILY MEMBER 11"/>
    <property type="match status" value="1"/>
</dbReference>
<comment type="subcellular location">
    <subcellularLocation>
        <location evidence="1">Cytoplasm</location>
        <location evidence="1">Cytoskeleton</location>
        <location evidence="1">Spindle</location>
    </subcellularLocation>
</comment>
<dbReference type="SUPFAM" id="SSF52540">
    <property type="entry name" value="P-loop containing nucleoside triphosphate hydrolases"/>
    <property type="match status" value="1"/>
</dbReference>
<keyword evidence="4 10" id="KW-0547">Nucleotide-binding</keyword>
<dbReference type="GO" id="GO:0008017">
    <property type="term" value="F:microtubule binding"/>
    <property type="evidence" value="ECO:0007669"/>
    <property type="project" value="InterPro"/>
</dbReference>
<reference evidence="14" key="1">
    <citation type="journal article" date="2019" name="Science">
        <title>Mutation of a bHLH transcription factor allowed almond domestication.</title>
        <authorList>
            <person name="Sanchez-Perez R."/>
            <person name="Pavan S."/>
            <person name="Mazzeo R."/>
            <person name="Moldovan C."/>
            <person name="Aiese Cigliano R."/>
            <person name="Del Cueto J."/>
            <person name="Ricciardi F."/>
            <person name="Lotti C."/>
            <person name="Ricciardi L."/>
            <person name="Dicenta F."/>
            <person name="Lopez-Marques R.L."/>
            <person name="Lindberg Moller B."/>
        </authorList>
    </citation>
    <scope>NUCLEOTIDE SEQUENCE</scope>
</reference>
<feature type="binding site" evidence="10">
    <location>
        <begin position="179"/>
        <end position="186"/>
    </location>
    <ligand>
        <name>ATP</name>
        <dbReference type="ChEBI" id="CHEBI:30616"/>
    </ligand>
</feature>
<keyword evidence="5 10" id="KW-0067">ATP-binding</keyword>
<keyword evidence="11" id="KW-0175">Coiled coil</keyword>
<evidence type="ECO:0000256" key="7">
    <source>
        <dbReference type="ARBA" id="ARBA00023212"/>
    </source>
</evidence>
<dbReference type="GO" id="GO:0072686">
    <property type="term" value="C:mitotic spindle"/>
    <property type="evidence" value="ECO:0007669"/>
    <property type="project" value="TreeGrafter"/>
</dbReference>
<dbReference type="Pfam" id="PF00225">
    <property type="entry name" value="Kinesin"/>
    <property type="match status" value="1"/>
</dbReference>
<dbReference type="PROSITE" id="PS00411">
    <property type="entry name" value="KINESIN_MOTOR_1"/>
    <property type="match status" value="1"/>
</dbReference>
<evidence type="ECO:0000256" key="4">
    <source>
        <dbReference type="ARBA" id="ARBA00022741"/>
    </source>
</evidence>
<organism evidence="14">
    <name type="scientific">Prunus dulcis</name>
    <name type="common">Almond</name>
    <name type="synonym">Amygdalus dulcis</name>
    <dbReference type="NCBI Taxonomy" id="3755"/>
    <lineage>
        <taxon>Eukaryota</taxon>
        <taxon>Viridiplantae</taxon>
        <taxon>Streptophyta</taxon>
        <taxon>Embryophyta</taxon>
        <taxon>Tracheophyta</taxon>
        <taxon>Spermatophyta</taxon>
        <taxon>Magnoliopsida</taxon>
        <taxon>eudicotyledons</taxon>
        <taxon>Gunneridae</taxon>
        <taxon>Pentapetalae</taxon>
        <taxon>rosids</taxon>
        <taxon>fabids</taxon>
        <taxon>Rosales</taxon>
        <taxon>Rosaceae</taxon>
        <taxon>Amygdaloideae</taxon>
        <taxon>Amygdaleae</taxon>
        <taxon>Prunus</taxon>
    </lineage>
</organism>
<dbReference type="InterPro" id="IPR047241">
    <property type="entry name" value="KIF11-like_kin_motor_dom"/>
</dbReference>
<evidence type="ECO:0000256" key="12">
    <source>
        <dbReference type="SAM" id="MobiDB-lite"/>
    </source>
</evidence>
<proteinExistence type="inferred from homology"/>
<evidence type="ECO:0000256" key="1">
    <source>
        <dbReference type="ARBA" id="ARBA00004186"/>
    </source>
</evidence>
<dbReference type="PANTHER" id="PTHR47970">
    <property type="entry name" value="KINESIN-LIKE PROTEIN KIF11"/>
    <property type="match status" value="1"/>
</dbReference>
<keyword evidence="6 10" id="KW-0505">Motor protein</keyword>
<keyword evidence="3" id="KW-0493">Microtubule</keyword>
<gene>
    <name evidence="14" type="ORF">Prudu_019599</name>
</gene>
<evidence type="ECO:0000256" key="6">
    <source>
        <dbReference type="ARBA" id="ARBA00023175"/>
    </source>
</evidence>
<dbReference type="GO" id="GO:0016787">
    <property type="term" value="F:hydrolase activity"/>
    <property type="evidence" value="ECO:0007669"/>
    <property type="project" value="UniProtKB-KW"/>
</dbReference>
<dbReference type="PRINTS" id="PR00380">
    <property type="entry name" value="KINESINHEAVY"/>
</dbReference>
<comment type="similarity">
    <text evidence="8">Belongs to the TRAFAC class myosin-kinesin ATPase superfamily. Kinesin family. KIN-5/BimC subfamily.</text>
</comment>
<dbReference type="InterPro" id="IPR036961">
    <property type="entry name" value="Kinesin_motor_dom_sf"/>
</dbReference>
<dbReference type="Gene3D" id="3.40.850.10">
    <property type="entry name" value="Kinesin motor domain"/>
    <property type="match status" value="1"/>
</dbReference>
<dbReference type="FunFam" id="3.40.850.10:FF:000019">
    <property type="entry name" value="Kinesin-like protein KIN-5D"/>
    <property type="match status" value="1"/>
</dbReference>
<dbReference type="GO" id="GO:0007018">
    <property type="term" value="P:microtubule-based movement"/>
    <property type="evidence" value="ECO:0007669"/>
    <property type="project" value="InterPro"/>
</dbReference>
<dbReference type="EMBL" id="AP019303">
    <property type="protein sequence ID" value="BBH07617.1"/>
    <property type="molecule type" value="Genomic_DNA"/>
</dbReference>
<evidence type="ECO:0000256" key="10">
    <source>
        <dbReference type="PROSITE-ProRule" id="PRU00283"/>
    </source>
</evidence>
<keyword evidence="7" id="KW-0206">Cytoskeleton</keyword>
<dbReference type="GO" id="GO:0051231">
    <property type="term" value="P:spindle elongation"/>
    <property type="evidence" value="ECO:0007669"/>
    <property type="project" value="TreeGrafter"/>
</dbReference>
<feature type="compositionally biased region" description="Polar residues" evidence="12">
    <location>
        <begin position="1018"/>
        <end position="1027"/>
    </location>
</feature>
<comment type="function">
    <text evidence="9">Responsible for microtubule translocation. May be important for the organization of phragmoplast-specific arrays of microtubules. Plays an essential role in stabilizing the mitotic spindle. Required during mitotic cytokinesis.</text>
</comment>
<dbReference type="InterPro" id="IPR027417">
    <property type="entry name" value="P-loop_NTPase"/>
</dbReference>
<dbReference type="InterPro" id="IPR001752">
    <property type="entry name" value="Kinesin_motor_dom"/>
</dbReference>
<evidence type="ECO:0000259" key="13">
    <source>
        <dbReference type="PROSITE" id="PS50067"/>
    </source>
</evidence>
<dbReference type="PROSITE" id="PS50067">
    <property type="entry name" value="KINESIN_MOTOR_2"/>
    <property type="match status" value="1"/>
</dbReference>
<dbReference type="GO" id="GO:0005524">
    <property type="term" value="F:ATP binding"/>
    <property type="evidence" value="ECO:0007669"/>
    <property type="project" value="UniProtKB-UniRule"/>
</dbReference>
<evidence type="ECO:0000256" key="2">
    <source>
        <dbReference type="ARBA" id="ARBA00022490"/>
    </source>
</evidence>
<dbReference type="SMART" id="SM00129">
    <property type="entry name" value="KISc"/>
    <property type="match status" value="1"/>
</dbReference>
<dbReference type="CDD" id="cd01364">
    <property type="entry name" value="KISc_BimC_Eg5"/>
    <property type="match status" value="1"/>
</dbReference>
<dbReference type="InterPro" id="IPR047149">
    <property type="entry name" value="KIF11-like"/>
</dbReference>
<evidence type="ECO:0000256" key="9">
    <source>
        <dbReference type="ARBA" id="ARBA00046159"/>
    </source>
</evidence>
<evidence type="ECO:0000256" key="8">
    <source>
        <dbReference type="ARBA" id="ARBA00034704"/>
    </source>
</evidence>
<dbReference type="GO" id="GO:0008574">
    <property type="term" value="F:plus-end-directed microtubule motor activity"/>
    <property type="evidence" value="ECO:0007669"/>
    <property type="project" value="TreeGrafter"/>
</dbReference>